<feature type="region of interest" description="Disordered" evidence="1">
    <location>
        <begin position="159"/>
        <end position="181"/>
    </location>
</feature>
<dbReference type="Pfam" id="PF06835">
    <property type="entry name" value="LptC"/>
    <property type="match status" value="1"/>
</dbReference>
<dbReference type="Proteomes" id="UP000595224">
    <property type="component" value="Chromosome"/>
</dbReference>
<dbReference type="AlphaFoldDB" id="A0A7T3RD20"/>
<dbReference type="Gene3D" id="2.60.450.10">
    <property type="entry name" value="Lipopolysaccharide (LPS) transport protein A like domain"/>
    <property type="match status" value="1"/>
</dbReference>
<evidence type="ECO:0000256" key="1">
    <source>
        <dbReference type="SAM" id="MobiDB-lite"/>
    </source>
</evidence>
<sequence length="181" mass="20344">MLLTAPVSCSLKYDEVTDTTDSVPEFVFRNARYSRYENSKKSIYLSAGLLEQYKKDSASYARNAVFSTWDKDGTIDTEGKCYLLGINSNEEIYTLFNDILIKNTPQNFKIRAENLRWNGKTEQLTAGADETVYITKDDVELSGKGFSASGVNRNYRFSSSVNGTMTTKDEPSSEQIQAAEE</sequence>
<gene>
    <name evidence="2" type="primary">lptC</name>
    <name evidence="2" type="ORF">IWA51_11610</name>
</gene>
<dbReference type="InterPro" id="IPR010664">
    <property type="entry name" value="LipoPS_assembly_LptC-rel"/>
</dbReference>
<dbReference type="NCBIfam" id="TIGR04409">
    <property type="entry name" value="LptC_YrbK"/>
    <property type="match status" value="1"/>
</dbReference>
<evidence type="ECO:0000313" key="3">
    <source>
        <dbReference type="Proteomes" id="UP000595224"/>
    </source>
</evidence>
<dbReference type="EMBL" id="CP064936">
    <property type="protein sequence ID" value="QQA00884.1"/>
    <property type="molecule type" value="Genomic_DNA"/>
</dbReference>
<proteinExistence type="predicted"/>
<keyword evidence="3" id="KW-1185">Reference proteome</keyword>
<dbReference type="GO" id="GO:0005886">
    <property type="term" value="C:plasma membrane"/>
    <property type="evidence" value="ECO:0007669"/>
    <property type="project" value="InterPro"/>
</dbReference>
<dbReference type="InterPro" id="IPR026265">
    <property type="entry name" value="LptC"/>
</dbReference>
<organism evidence="2 3">
    <name type="scientific">Treponema peruense</name>
    <dbReference type="NCBI Taxonomy" id="2787628"/>
    <lineage>
        <taxon>Bacteria</taxon>
        <taxon>Pseudomonadati</taxon>
        <taxon>Spirochaetota</taxon>
        <taxon>Spirochaetia</taxon>
        <taxon>Spirochaetales</taxon>
        <taxon>Treponemataceae</taxon>
        <taxon>Treponema</taxon>
    </lineage>
</organism>
<dbReference type="KEGG" id="tper:IWA51_11610"/>
<dbReference type="GO" id="GO:0015221">
    <property type="term" value="F:lipopolysaccharide transmembrane transporter activity"/>
    <property type="evidence" value="ECO:0007669"/>
    <property type="project" value="InterPro"/>
</dbReference>
<reference evidence="2 3" key="1">
    <citation type="submission" date="2020-11" db="EMBL/GenBank/DDBJ databases">
        <title>Treponema Peruensis nv. sp., first commensal Treponema isolated from human feces.</title>
        <authorList>
            <person name="Belkhou C."/>
            <person name="Raes J."/>
        </authorList>
    </citation>
    <scope>NUCLEOTIDE SEQUENCE [LARGE SCALE GENOMIC DNA]</scope>
    <source>
        <strain evidence="2 3">RCC2812</strain>
    </source>
</reference>
<name>A0A7T3RD20_9SPIR</name>
<accession>A0A7T3RD20</accession>
<evidence type="ECO:0000313" key="2">
    <source>
        <dbReference type="EMBL" id="QQA00884.1"/>
    </source>
</evidence>
<protein>
    <submittedName>
        <fullName evidence="2">LPS export ABC transporter periplasmic protein LptC</fullName>
    </submittedName>
</protein>